<dbReference type="InterPro" id="IPR008327">
    <property type="entry name" value="Sig_transdc_resp-reg_antiterm"/>
</dbReference>
<dbReference type="InterPro" id="IPR036388">
    <property type="entry name" value="WH-like_DNA-bd_sf"/>
</dbReference>
<evidence type="ECO:0000259" key="1">
    <source>
        <dbReference type="PROSITE" id="PS50921"/>
    </source>
</evidence>
<feature type="domain" description="ANTAR" evidence="1">
    <location>
        <begin position="125"/>
        <end position="186"/>
    </location>
</feature>
<dbReference type="Pfam" id="PF21332">
    <property type="entry name" value="AmiR_N"/>
    <property type="match status" value="1"/>
</dbReference>
<organism evidence="2 3">
    <name type="scientific">Candidatus Pantoea symbiotica</name>
    <dbReference type="NCBI Taxonomy" id="1884370"/>
    <lineage>
        <taxon>Bacteria</taxon>
        <taxon>Pseudomonadati</taxon>
        <taxon>Pseudomonadota</taxon>
        <taxon>Gammaproteobacteria</taxon>
        <taxon>Enterobacterales</taxon>
        <taxon>Erwiniaceae</taxon>
        <taxon>Pantoea</taxon>
    </lineage>
</organism>
<comment type="caution">
    <text evidence="2">The sequence shown here is derived from an EMBL/GenBank/DDBJ whole genome shotgun (WGS) entry which is preliminary data.</text>
</comment>
<dbReference type="InterPro" id="IPR011006">
    <property type="entry name" value="CheY-like_superfamily"/>
</dbReference>
<dbReference type="Gene3D" id="1.10.10.10">
    <property type="entry name" value="Winged helix-like DNA-binding domain superfamily/Winged helix DNA-binding domain"/>
    <property type="match status" value="1"/>
</dbReference>
<dbReference type="Proteomes" id="UP000198841">
    <property type="component" value="Unassembled WGS sequence"/>
</dbReference>
<name>A0A1I4A0A0_9GAMM</name>
<dbReference type="SUPFAM" id="SSF52172">
    <property type="entry name" value="CheY-like"/>
    <property type="match status" value="1"/>
</dbReference>
<reference evidence="2 3" key="1">
    <citation type="submission" date="2016-10" db="EMBL/GenBank/DDBJ databases">
        <authorList>
            <person name="Varghese N."/>
            <person name="Submissions S."/>
        </authorList>
    </citation>
    <scope>NUCLEOTIDE SEQUENCE [LARGE SCALE GENOMIC DNA]</scope>
    <source>
        <strain evidence="2 3">YR512</strain>
    </source>
</reference>
<keyword evidence="3" id="KW-1185">Reference proteome</keyword>
<evidence type="ECO:0000313" key="2">
    <source>
        <dbReference type="EMBL" id="SFK49209.1"/>
    </source>
</evidence>
<protein>
    <submittedName>
        <fullName evidence="2">Two-component response regulator, AmiR/NasT family, consists of REC and RNA-binding antiterminator (ANTAR) domains</fullName>
    </submittedName>
</protein>
<dbReference type="PIRSF" id="PIRSF036382">
    <property type="entry name" value="RR_antiterm"/>
    <property type="match status" value="1"/>
</dbReference>
<dbReference type="RefSeq" id="WP_008107486.1">
    <property type="nucleotide sequence ID" value="NZ_FOSD01000007.1"/>
</dbReference>
<proteinExistence type="predicted"/>
<accession>A0A1I4A0A0</accession>
<evidence type="ECO:0000313" key="3">
    <source>
        <dbReference type="Proteomes" id="UP000198841"/>
    </source>
</evidence>
<dbReference type="InterPro" id="IPR049021">
    <property type="entry name" value="AmiR_N"/>
</dbReference>
<dbReference type="Pfam" id="PF03861">
    <property type="entry name" value="ANTAR"/>
    <property type="match status" value="1"/>
</dbReference>
<gene>
    <name evidence="2" type="ORF">SAMN05518863_107243</name>
</gene>
<dbReference type="Gene3D" id="3.40.50.2300">
    <property type="match status" value="1"/>
</dbReference>
<dbReference type="PROSITE" id="PS50921">
    <property type="entry name" value="ANTAR"/>
    <property type="match status" value="1"/>
</dbReference>
<dbReference type="EMBL" id="FOSD01000007">
    <property type="protein sequence ID" value="SFK49209.1"/>
    <property type="molecule type" value="Genomic_DNA"/>
</dbReference>
<sequence>MSRKNVQMRGLKVCVIGCSERDNQHLAQQFARMGIQGEFCAEFPNESAFAQQQLLVFDGDNPALFHPTHKLPWPALPKVVLTAMETPSRLQWITEQKIDSYMRKPVRFDGVMTAFTLALDSAARINHLEAQLKRQEERLRARKFLFSAQLRVMRELQLEEDDAYNLLRRAAMAQHMTIENLSCELLSDSQPWLNLLKAVAVIPPASN</sequence>
<dbReference type="InterPro" id="IPR005561">
    <property type="entry name" value="ANTAR"/>
</dbReference>